<evidence type="ECO:0000256" key="3">
    <source>
        <dbReference type="ARBA" id="ARBA00022723"/>
    </source>
</evidence>
<organism evidence="7 8">
    <name type="scientific">Gottschalkia purinilytica</name>
    <name type="common">Clostridium purinilyticum</name>
    <dbReference type="NCBI Taxonomy" id="1503"/>
    <lineage>
        <taxon>Bacteria</taxon>
        <taxon>Bacillati</taxon>
        <taxon>Bacillota</taxon>
        <taxon>Tissierellia</taxon>
        <taxon>Tissierellales</taxon>
        <taxon>Gottschalkiaceae</taxon>
        <taxon>Gottschalkia</taxon>
    </lineage>
</organism>
<feature type="binding site" evidence="5">
    <location>
        <position position="77"/>
    </location>
    <ligand>
        <name>molybdate</name>
        <dbReference type="ChEBI" id="CHEBI:36264"/>
    </ligand>
</feature>
<dbReference type="InterPro" id="IPR050682">
    <property type="entry name" value="ModA/WtpA"/>
</dbReference>
<evidence type="ECO:0000313" key="7">
    <source>
        <dbReference type="EMBL" id="KNF08300.1"/>
    </source>
</evidence>
<keyword evidence="3 5" id="KW-0479">Metal-binding</keyword>
<dbReference type="PROSITE" id="PS51257">
    <property type="entry name" value="PROKAR_LIPOPROTEIN"/>
    <property type="match status" value="1"/>
</dbReference>
<dbReference type="InterPro" id="IPR005950">
    <property type="entry name" value="ModA"/>
</dbReference>
<dbReference type="RefSeq" id="WP_200898556.1">
    <property type="nucleotide sequence ID" value="NZ_LGSS01000008.1"/>
</dbReference>
<dbReference type="GO" id="GO:1901359">
    <property type="term" value="F:tungstate binding"/>
    <property type="evidence" value="ECO:0007669"/>
    <property type="project" value="UniProtKB-ARBA"/>
</dbReference>
<dbReference type="InterPro" id="IPR041879">
    <property type="entry name" value="YvgL-like_PBP2"/>
</dbReference>
<keyword evidence="4 6" id="KW-0732">Signal</keyword>
<feature type="chain" id="PRO_5038827883" evidence="6">
    <location>
        <begin position="23"/>
        <end position="267"/>
    </location>
</feature>
<feature type="binding site" evidence="5">
    <location>
        <position position="185"/>
    </location>
    <ligand>
        <name>molybdate</name>
        <dbReference type="ChEBI" id="CHEBI:36264"/>
    </ligand>
</feature>
<dbReference type="Proteomes" id="UP000037267">
    <property type="component" value="Unassembled WGS sequence"/>
</dbReference>
<name>A0A0L0WAF0_GOTPU</name>
<accession>A0A0L0WAF0</accession>
<dbReference type="GO" id="GO:0046872">
    <property type="term" value="F:metal ion binding"/>
    <property type="evidence" value="ECO:0007669"/>
    <property type="project" value="UniProtKB-KW"/>
</dbReference>
<evidence type="ECO:0000313" key="8">
    <source>
        <dbReference type="Proteomes" id="UP000037267"/>
    </source>
</evidence>
<dbReference type="GO" id="GO:0015689">
    <property type="term" value="P:molybdate ion transport"/>
    <property type="evidence" value="ECO:0007669"/>
    <property type="project" value="InterPro"/>
</dbReference>
<dbReference type="NCBIfam" id="TIGR01256">
    <property type="entry name" value="modA"/>
    <property type="match status" value="1"/>
</dbReference>
<feature type="binding site" evidence="5">
    <location>
        <position position="50"/>
    </location>
    <ligand>
        <name>molybdate</name>
        <dbReference type="ChEBI" id="CHEBI:36264"/>
    </ligand>
</feature>
<evidence type="ECO:0000256" key="5">
    <source>
        <dbReference type="PIRSR" id="PIRSR004846-1"/>
    </source>
</evidence>
<reference evidence="8" key="1">
    <citation type="submission" date="2015-07" db="EMBL/GenBank/DDBJ databases">
        <title>Draft genome sequence of the purine-degrading Gottschalkia purinilyticum DSM 1384 (formerly Clostridium purinilyticum).</title>
        <authorList>
            <person name="Poehlein A."/>
            <person name="Schiel-Bengelsdorf B."/>
            <person name="Bengelsdorf F.R."/>
            <person name="Daniel R."/>
            <person name="Duerre P."/>
        </authorList>
    </citation>
    <scope>NUCLEOTIDE SEQUENCE [LARGE SCALE GENOMIC DNA]</scope>
    <source>
        <strain evidence="8">DSM 1384</strain>
    </source>
</reference>
<comment type="caution">
    <text evidence="7">The sequence shown here is derived from an EMBL/GenBank/DDBJ whole genome shotgun (WGS) entry which is preliminary data.</text>
</comment>
<gene>
    <name evidence="7" type="primary">yvgL</name>
    <name evidence="7" type="ORF">CLPU_8c00650</name>
</gene>
<keyword evidence="2 5" id="KW-0500">Molybdenum</keyword>
<dbReference type="FunFam" id="3.40.190.10:FF:000035">
    <property type="entry name" value="Molybdate ABC transporter substrate-binding protein"/>
    <property type="match status" value="1"/>
</dbReference>
<evidence type="ECO:0000256" key="1">
    <source>
        <dbReference type="ARBA" id="ARBA00009175"/>
    </source>
</evidence>
<dbReference type="AlphaFoldDB" id="A0A0L0WAF0"/>
<dbReference type="STRING" id="1503.CLPU_8c00650"/>
<dbReference type="EMBL" id="LGSS01000008">
    <property type="protein sequence ID" value="KNF08300.1"/>
    <property type="molecule type" value="Genomic_DNA"/>
</dbReference>
<protein>
    <submittedName>
        <fullName evidence="7">Putative ABC transporter substrate-binding lipoprotein YvgL</fullName>
    </submittedName>
</protein>
<dbReference type="CDD" id="cd13537">
    <property type="entry name" value="PBP2_YvgL_like"/>
    <property type="match status" value="1"/>
</dbReference>
<dbReference type="SUPFAM" id="SSF53850">
    <property type="entry name" value="Periplasmic binding protein-like II"/>
    <property type="match status" value="1"/>
</dbReference>
<dbReference type="PIRSF" id="PIRSF004846">
    <property type="entry name" value="ModA"/>
    <property type="match status" value="1"/>
</dbReference>
<evidence type="ECO:0000256" key="2">
    <source>
        <dbReference type="ARBA" id="ARBA00022505"/>
    </source>
</evidence>
<dbReference type="Pfam" id="PF13531">
    <property type="entry name" value="SBP_bac_11"/>
    <property type="match status" value="1"/>
</dbReference>
<proteinExistence type="inferred from homology"/>
<keyword evidence="8" id="KW-1185">Reference proteome</keyword>
<feature type="binding site" evidence="5">
    <location>
        <position position="203"/>
    </location>
    <ligand>
        <name>molybdate</name>
        <dbReference type="ChEBI" id="CHEBI:36264"/>
    </ligand>
</feature>
<evidence type="ECO:0000256" key="4">
    <source>
        <dbReference type="ARBA" id="ARBA00022729"/>
    </source>
</evidence>
<comment type="similarity">
    <text evidence="1">Belongs to the bacterial solute-binding protein ModA family.</text>
</comment>
<keyword evidence="7" id="KW-0449">Lipoprotein</keyword>
<feature type="signal peptide" evidence="6">
    <location>
        <begin position="1"/>
        <end position="22"/>
    </location>
</feature>
<dbReference type="Gene3D" id="3.40.190.10">
    <property type="entry name" value="Periplasmic binding protein-like II"/>
    <property type="match status" value="2"/>
</dbReference>
<dbReference type="PATRIC" id="fig|1503.3.peg.3204"/>
<dbReference type="PANTHER" id="PTHR30632:SF0">
    <property type="entry name" value="SULFATE-BINDING PROTEIN"/>
    <property type="match status" value="1"/>
</dbReference>
<dbReference type="GO" id="GO:0030973">
    <property type="term" value="F:molybdate ion binding"/>
    <property type="evidence" value="ECO:0007669"/>
    <property type="project" value="UniProtKB-ARBA"/>
</dbReference>
<sequence>MKIKMKSMLLILTILLSTLSFAGCSKAKEQTPDKTSKEPSKTITVSAAASLKESLDEIQKDFEKEKGIKLTFNFGSSGALQKQIEEGAPADVFISAGKKQMDALEEDNLIDKDTRKDLLGNKLVLIVPNEYKDKIKSIDDLANSSEKISLGETESVPVGQYSKDALTYLKLWDKFTDRIVFAKDVKQVVSYVEKGEVAGGIVYNSDATVIKDSFIAQTFGEDTHKPIVYPEAVISSSKDKESAKTFLEYLDTKKSKEIFEKYGFVVK</sequence>
<dbReference type="PANTHER" id="PTHR30632">
    <property type="entry name" value="MOLYBDATE-BINDING PERIPLASMIC PROTEIN"/>
    <property type="match status" value="1"/>
</dbReference>
<evidence type="ECO:0000256" key="6">
    <source>
        <dbReference type="SAM" id="SignalP"/>
    </source>
</evidence>